<evidence type="ECO:0000256" key="6">
    <source>
        <dbReference type="ARBA" id="ARBA00023163"/>
    </source>
</evidence>
<dbReference type="GO" id="GO:0030154">
    <property type="term" value="P:cell differentiation"/>
    <property type="evidence" value="ECO:0007669"/>
    <property type="project" value="TreeGrafter"/>
</dbReference>
<dbReference type="InterPro" id="IPR013088">
    <property type="entry name" value="Znf_NHR/GATA"/>
</dbReference>
<dbReference type="EMBL" id="CAJNOJ010000314">
    <property type="protein sequence ID" value="CAF1392448.1"/>
    <property type="molecule type" value="Genomic_DNA"/>
</dbReference>
<dbReference type="GO" id="GO:0008270">
    <property type="term" value="F:zinc ion binding"/>
    <property type="evidence" value="ECO:0007669"/>
    <property type="project" value="UniProtKB-KW"/>
</dbReference>
<protein>
    <recommendedName>
        <fullName evidence="9">Nuclear receptor domain-containing protein</fullName>
    </recommendedName>
</protein>
<dbReference type="Proteomes" id="UP000663852">
    <property type="component" value="Unassembled WGS sequence"/>
</dbReference>
<gene>
    <name evidence="10" type="ORF">EDS130_LOCUS35544</name>
</gene>
<dbReference type="SUPFAM" id="SSF57716">
    <property type="entry name" value="Glucocorticoid receptor-like (DNA-binding domain)"/>
    <property type="match status" value="1"/>
</dbReference>
<evidence type="ECO:0000313" key="11">
    <source>
        <dbReference type="Proteomes" id="UP000663852"/>
    </source>
</evidence>
<evidence type="ECO:0000256" key="8">
    <source>
        <dbReference type="ARBA" id="ARBA00023242"/>
    </source>
</evidence>
<dbReference type="PANTHER" id="PTHR24082">
    <property type="entry name" value="NUCLEAR HORMONE RECEPTOR"/>
    <property type="match status" value="1"/>
</dbReference>
<dbReference type="GO" id="GO:0000122">
    <property type="term" value="P:negative regulation of transcription by RNA polymerase II"/>
    <property type="evidence" value="ECO:0007669"/>
    <property type="project" value="TreeGrafter"/>
</dbReference>
<organism evidence="10 11">
    <name type="scientific">Adineta ricciae</name>
    <name type="common">Rotifer</name>
    <dbReference type="NCBI Taxonomy" id="249248"/>
    <lineage>
        <taxon>Eukaryota</taxon>
        <taxon>Metazoa</taxon>
        <taxon>Spiralia</taxon>
        <taxon>Gnathifera</taxon>
        <taxon>Rotifera</taxon>
        <taxon>Eurotatoria</taxon>
        <taxon>Bdelloidea</taxon>
        <taxon>Adinetida</taxon>
        <taxon>Adinetidae</taxon>
        <taxon>Adineta</taxon>
    </lineage>
</organism>
<keyword evidence="1" id="KW-0479">Metal-binding</keyword>
<dbReference type="Pfam" id="PF00105">
    <property type="entry name" value="zf-C4"/>
    <property type="match status" value="1"/>
</dbReference>
<dbReference type="InterPro" id="IPR050234">
    <property type="entry name" value="Nuclear_hormone_rcpt_NR1"/>
</dbReference>
<keyword evidence="6" id="KW-0804">Transcription</keyword>
<dbReference type="PROSITE" id="PS51030">
    <property type="entry name" value="NUCLEAR_REC_DBD_2"/>
    <property type="match status" value="1"/>
</dbReference>
<dbReference type="PANTHER" id="PTHR24082:SF283">
    <property type="entry name" value="NUCLEAR HORMONE RECEPTOR HR96"/>
    <property type="match status" value="1"/>
</dbReference>
<dbReference type="SMART" id="SM00399">
    <property type="entry name" value="ZnF_C4"/>
    <property type="match status" value="1"/>
</dbReference>
<evidence type="ECO:0000256" key="3">
    <source>
        <dbReference type="ARBA" id="ARBA00022833"/>
    </source>
</evidence>
<accession>A0A815KFD6</accession>
<dbReference type="AlphaFoldDB" id="A0A815KFD6"/>
<comment type="caution">
    <text evidence="10">The sequence shown here is derived from an EMBL/GenBank/DDBJ whole genome shotgun (WGS) entry which is preliminary data.</text>
</comment>
<evidence type="ECO:0000256" key="1">
    <source>
        <dbReference type="ARBA" id="ARBA00022723"/>
    </source>
</evidence>
<name>A0A815KFD6_ADIRI</name>
<evidence type="ECO:0000313" key="10">
    <source>
        <dbReference type="EMBL" id="CAF1392448.1"/>
    </source>
</evidence>
<dbReference type="GO" id="GO:0045944">
    <property type="term" value="P:positive regulation of transcription by RNA polymerase II"/>
    <property type="evidence" value="ECO:0007669"/>
    <property type="project" value="TreeGrafter"/>
</dbReference>
<proteinExistence type="predicted"/>
<dbReference type="Gene3D" id="3.30.50.10">
    <property type="entry name" value="Erythroid Transcription Factor GATA-1, subunit A"/>
    <property type="match status" value="1"/>
</dbReference>
<feature type="domain" description="Nuclear receptor" evidence="9">
    <location>
        <begin position="14"/>
        <end position="91"/>
    </location>
</feature>
<reference evidence="10" key="1">
    <citation type="submission" date="2021-02" db="EMBL/GenBank/DDBJ databases">
        <authorList>
            <person name="Nowell W R."/>
        </authorList>
    </citation>
    <scope>NUCLEOTIDE SEQUENCE</scope>
</reference>
<keyword evidence="2" id="KW-0863">Zinc-finger</keyword>
<dbReference type="PRINTS" id="PR00047">
    <property type="entry name" value="STROIDFINGER"/>
</dbReference>
<sequence>MNRENKNGCTSKFRYKCQICDEIAEHSNYGAICCSACKIFFRRNAMKQFRCNWNNNCEISVNTRHVCSACRLKKCLDNRMDIGLIRSCLSKSKQAKQKKTKIVQSSIPTSNVLIPTLNLLHSDESNFSIEQWNSISNLIHCYDQYGPFLMSQQYVSEQTQLPTKIRYKTSSINKFYALVYMKIQQIFEKNDDYQSLCSQDRASLTHRAVKHASGYATAVVIKQLKLYDDPLFFKISEFLFNSHVMTSARSLNSYVDEDLTFNKLVVAALFFSTTRIISIQDQYIELAWKYMVYKHDYRHSVLRFIQLLRSISYCQRTLLEADHTRGYESIVGSLLHQTEKTFNLTSISLRLNQIEFCHFEQFVKEHFQRIEKFFISTNYDVNYIDSNRWEQLISCSIPNLRKFNFQCIDNTLSFDNEIFSRKQFNSLFWHQRHWFFTLEFNRDELRDGLHGRYFLYSTHPNRQKTYTLLCDIFSKEMTTATETNFNSVEHLTIENGYNIAKCSKYFPNVNELTVKYCESVPTWEWFTRKNICRILPLMQVTKLTIHVKYDMNWIMALLYIMPNIQTLKLINERSNSLDCLSFEDTKIFRFVSEQNKINNIILTHNYSLQKLQGFIDLCPQLQHLTIGISERCLYPAVRFLLSKKNQNQCQLSSLCVSGVDAISIEKLKSLLLSENLADEHMIIIVNDKFYLRWR</sequence>
<dbReference type="GO" id="GO:0004879">
    <property type="term" value="F:nuclear receptor activity"/>
    <property type="evidence" value="ECO:0007669"/>
    <property type="project" value="TreeGrafter"/>
</dbReference>
<evidence type="ECO:0000256" key="2">
    <source>
        <dbReference type="ARBA" id="ARBA00022771"/>
    </source>
</evidence>
<keyword evidence="5" id="KW-0238">DNA-binding</keyword>
<keyword evidence="4" id="KW-0805">Transcription regulation</keyword>
<keyword evidence="8" id="KW-0539">Nucleus</keyword>
<evidence type="ECO:0000256" key="5">
    <source>
        <dbReference type="ARBA" id="ARBA00023125"/>
    </source>
</evidence>
<dbReference type="GO" id="GO:0000978">
    <property type="term" value="F:RNA polymerase II cis-regulatory region sequence-specific DNA binding"/>
    <property type="evidence" value="ECO:0007669"/>
    <property type="project" value="TreeGrafter"/>
</dbReference>
<evidence type="ECO:0000256" key="7">
    <source>
        <dbReference type="ARBA" id="ARBA00023170"/>
    </source>
</evidence>
<keyword evidence="7" id="KW-0675">Receptor</keyword>
<dbReference type="InterPro" id="IPR001628">
    <property type="entry name" value="Znf_hrmn_rcpt"/>
</dbReference>
<dbReference type="PROSITE" id="PS00031">
    <property type="entry name" value="NUCLEAR_REC_DBD_1"/>
    <property type="match status" value="1"/>
</dbReference>
<evidence type="ECO:0000259" key="9">
    <source>
        <dbReference type="PROSITE" id="PS51030"/>
    </source>
</evidence>
<keyword evidence="3" id="KW-0862">Zinc</keyword>
<evidence type="ECO:0000256" key="4">
    <source>
        <dbReference type="ARBA" id="ARBA00023015"/>
    </source>
</evidence>